<proteinExistence type="predicted"/>
<accession>A0ABU6ZB73</accession>
<evidence type="ECO:0000313" key="1">
    <source>
        <dbReference type="EMBL" id="MED6219579.1"/>
    </source>
</evidence>
<reference evidence="1 2" key="1">
    <citation type="journal article" date="2023" name="Plants (Basel)">
        <title>Bridging the Gap: Combining Genomics and Transcriptomics Approaches to Understand Stylosanthes scabra, an Orphan Legume from the Brazilian Caatinga.</title>
        <authorList>
            <person name="Ferreira-Neto J.R.C."/>
            <person name="da Silva M.D."/>
            <person name="Binneck E."/>
            <person name="de Melo N.F."/>
            <person name="da Silva R.H."/>
            <person name="de Melo A.L.T.M."/>
            <person name="Pandolfi V."/>
            <person name="Bustamante F.O."/>
            <person name="Brasileiro-Vidal A.C."/>
            <person name="Benko-Iseppon A.M."/>
        </authorList>
    </citation>
    <scope>NUCLEOTIDE SEQUENCE [LARGE SCALE GENOMIC DNA]</scope>
    <source>
        <tissue evidence="1">Leaves</tissue>
    </source>
</reference>
<protein>
    <submittedName>
        <fullName evidence="1">Uncharacterized protein</fullName>
    </submittedName>
</protein>
<comment type="caution">
    <text evidence="1">The sequence shown here is derived from an EMBL/GenBank/DDBJ whole genome shotgun (WGS) entry which is preliminary data.</text>
</comment>
<gene>
    <name evidence="1" type="ORF">PIB30_036999</name>
</gene>
<keyword evidence="2" id="KW-1185">Reference proteome</keyword>
<dbReference type="Proteomes" id="UP001341840">
    <property type="component" value="Unassembled WGS sequence"/>
</dbReference>
<dbReference type="EMBL" id="JASCZI010272044">
    <property type="protein sequence ID" value="MED6219579.1"/>
    <property type="molecule type" value="Genomic_DNA"/>
</dbReference>
<organism evidence="1 2">
    <name type="scientific">Stylosanthes scabra</name>
    <dbReference type="NCBI Taxonomy" id="79078"/>
    <lineage>
        <taxon>Eukaryota</taxon>
        <taxon>Viridiplantae</taxon>
        <taxon>Streptophyta</taxon>
        <taxon>Embryophyta</taxon>
        <taxon>Tracheophyta</taxon>
        <taxon>Spermatophyta</taxon>
        <taxon>Magnoliopsida</taxon>
        <taxon>eudicotyledons</taxon>
        <taxon>Gunneridae</taxon>
        <taxon>Pentapetalae</taxon>
        <taxon>rosids</taxon>
        <taxon>fabids</taxon>
        <taxon>Fabales</taxon>
        <taxon>Fabaceae</taxon>
        <taxon>Papilionoideae</taxon>
        <taxon>50 kb inversion clade</taxon>
        <taxon>dalbergioids sensu lato</taxon>
        <taxon>Dalbergieae</taxon>
        <taxon>Pterocarpus clade</taxon>
        <taxon>Stylosanthes</taxon>
    </lineage>
</organism>
<evidence type="ECO:0000313" key="2">
    <source>
        <dbReference type="Proteomes" id="UP001341840"/>
    </source>
</evidence>
<name>A0ABU6ZB73_9FABA</name>
<sequence>MAAVGFRRCQFQKPRRRRARGERETRLRRKKVPPWLQLRVVVVPNRGFAVAVGGGAVNDQDAAAALFGHRFSSRRKRCRCYRNSSLIYSWRAWEHEAKTMALQQSLQGYNTSIRLNRVTIHLFMDMTDGIYGIWTSFSM</sequence>